<dbReference type="PANTHER" id="PTHR11474">
    <property type="entry name" value="TYROSINASE FAMILY MEMBER"/>
    <property type="match status" value="1"/>
</dbReference>
<accession>A0A9P6CDR8</accession>
<keyword evidence="4" id="KW-1185">Reference proteome</keyword>
<protein>
    <recommendedName>
        <fullName evidence="2">Tyrosinase copper-binding domain-containing protein</fullName>
    </recommendedName>
</protein>
<proteinExistence type="predicted"/>
<dbReference type="PRINTS" id="PR00092">
    <property type="entry name" value="TYROSINASE"/>
</dbReference>
<dbReference type="InterPro" id="IPR008922">
    <property type="entry name" value="Di-copper_centre_dom_sf"/>
</dbReference>
<dbReference type="EMBL" id="MU150378">
    <property type="protein sequence ID" value="KAF9457298.1"/>
    <property type="molecule type" value="Genomic_DNA"/>
</dbReference>
<dbReference type="OrthoDB" id="6132182at2759"/>
<dbReference type="AlphaFoldDB" id="A0A9P6CDR8"/>
<evidence type="ECO:0000259" key="2">
    <source>
        <dbReference type="Pfam" id="PF00264"/>
    </source>
</evidence>
<sequence length="249" mass="27241">MTKVLFVPAFNKYDPVTGAFLPWHRAHLLAFETLIGSPIPFWNFFAADSTDSSSDASGLPTAFLDETYTGQNGEILRNPLRFAPVPRSDLDSLDRTPIRDPLLTIGTADARALKTDEAAAYLARIDGVLTLPEPPARPALDWLLGLPYGAVRTWVGGDMGLTLRAAYDPLYWSFIANVDRISGQLMEAYTPNSTEVLKPFARDESTGNIMIVENEGPDTKYVTIGDIVQMQIIGSVGRPAFPDYVGMGQ</sequence>
<evidence type="ECO:0000256" key="1">
    <source>
        <dbReference type="ARBA" id="ARBA00022723"/>
    </source>
</evidence>
<evidence type="ECO:0000313" key="4">
    <source>
        <dbReference type="Proteomes" id="UP000807353"/>
    </source>
</evidence>
<feature type="domain" description="Tyrosinase copper-binding" evidence="2">
    <location>
        <begin position="17"/>
        <end position="181"/>
    </location>
</feature>
<dbReference type="Proteomes" id="UP000807353">
    <property type="component" value="Unassembled WGS sequence"/>
</dbReference>
<dbReference type="GO" id="GO:0046872">
    <property type="term" value="F:metal ion binding"/>
    <property type="evidence" value="ECO:0007669"/>
    <property type="project" value="UniProtKB-KW"/>
</dbReference>
<dbReference type="InterPro" id="IPR002227">
    <property type="entry name" value="Tyrosinase_Cu-bd"/>
</dbReference>
<dbReference type="InterPro" id="IPR050316">
    <property type="entry name" value="Tyrosinase/Hemocyanin"/>
</dbReference>
<reference evidence="3" key="1">
    <citation type="submission" date="2020-11" db="EMBL/GenBank/DDBJ databases">
        <authorList>
            <consortium name="DOE Joint Genome Institute"/>
            <person name="Ahrendt S."/>
            <person name="Riley R."/>
            <person name="Andreopoulos W."/>
            <person name="Labutti K."/>
            <person name="Pangilinan J."/>
            <person name="Ruiz-Duenas F.J."/>
            <person name="Barrasa J.M."/>
            <person name="Sanchez-Garcia M."/>
            <person name="Camarero S."/>
            <person name="Miyauchi S."/>
            <person name="Serrano A."/>
            <person name="Linde D."/>
            <person name="Babiker R."/>
            <person name="Drula E."/>
            <person name="Ayuso-Fernandez I."/>
            <person name="Pacheco R."/>
            <person name="Padilla G."/>
            <person name="Ferreira P."/>
            <person name="Barriuso J."/>
            <person name="Kellner H."/>
            <person name="Castanera R."/>
            <person name="Alfaro M."/>
            <person name="Ramirez L."/>
            <person name="Pisabarro A.G."/>
            <person name="Kuo A."/>
            <person name="Tritt A."/>
            <person name="Lipzen A."/>
            <person name="He G."/>
            <person name="Yan M."/>
            <person name="Ng V."/>
            <person name="Cullen D."/>
            <person name="Martin F."/>
            <person name="Rosso M.-N."/>
            <person name="Henrissat B."/>
            <person name="Hibbett D."/>
            <person name="Martinez A.T."/>
            <person name="Grigoriev I.V."/>
        </authorList>
    </citation>
    <scope>NUCLEOTIDE SEQUENCE</scope>
    <source>
        <strain evidence="3">CBS 247.69</strain>
    </source>
</reference>
<name>A0A9P6CDR8_9AGAR</name>
<organism evidence="3 4">
    <name type="scientific">Collybia nuda</name>
    <dbReference type="NCBI Taxonomy" id="64659"/>
    <lineage>
        <taxon>Eukaryota</taxon>
        <taxon>Fungi</taxon>
        <taxon>Dikarya</taxon>
        <taxon>Basidiomycota</taxon>
        <taxon>Agaricomycotina</taxon>
        <taxon>Agaricomycetes</taxon>
        <taxon>Agaricomycetidae</taxon>
        <taxon>Agaricales</taxon>
        <taxon>Tricholomatineae</taxon>
        <taxon>Clitocybaceae</taxon>
        <taxon>Collybia</taxon>
    </lineage>
</organism>
<dbReference type="GO" id="GO:0016491">
    <property type="term" value="F:oxidoreductase activity"/>
    <property type="evidence" value="ECO:0007669"/>
    <property type="project" value="InterPro"/>
</dbReference>
<comment type="caution">
    <text evidence="3">The sequence shown here is derived from an EMBL/GenBank/DDBJ whole genome shotgun (WGS) entry which is preliminary data.</text>
</comment>
<gene>
    <name evidence="3" type="ORF">BDZ94DRAFT_254492</name>
</gene>
<keyword evidence="1" id="KW-0479">Metal-binding</keyword>
<dbReference type="Pfam" id="PF00264">
    <property type="entry name" value="Tyrosinase"/>
    <property type="match status" value="1"/>
</dbReference>
<dbReference type="SUPFAM" id="SSF48056">
    <property type="entry name" value="Di-copper centre-containing domain"/>
    <property type="match status" value="1"/>
</dbReference>
<dbReference type="Gene3D" id="1.10.1280.10">
    <property type="entry name" value="Di-copper center containing domain from catechol oxidase"/>
    <property type="match status" value="1"/>
</dbReference>
<evidence type="ECO:0000313" key="3">
    <source>
        <dbReference type="EMBL" id="KAF9457298.1"/>
    </source>
</evidence>